<organism evidence="3 4">
    <name type="scientific">Adineta steineri</name>
    <dbReference type="NCBI Taxonomy" id="433720"/>
    <lineage>
        <taxon>Eukaryota</taxon>
        <taxon>Metazoa</taxon>
        <taxon>Spiralia</taxon>
        <taxon>Gnathifera</taxon>
        <taxon>Rotifera</taxon>
        <taxon>Eurotatoria</taxon>
        <taxon>Bdelloidea</taxon>
        <taxon>Adinetida</taxon>
        <taxon>Adinetidae</taxon>
        <taxon>Adineta</taxon>
    </lineage>
</organism>
<accession>A0A818W137</accession>
<dbReference type="EMBL" id="CAJOBB010000627">
    <property type="protein sequence ID" value="CAF3718937.1"/>
    <property type="molecule type" value="Genomic_DNA"/>
</dbReference>
<evidence type="ECO:0000313" key="2">
    <source>
        <dbReference type="EMBL" id="CAF1469572.1"/>
    </source>
</evidence>
<evidence type="ECO:0000313" key="4">
    <source>
        <dbReference type="Proteomes" id="UP000663868"/>
    </source>
</evidence>
<evidence type="ECO:0000313" key="3">
    <source>
        <dbReference type="EMBL" id="CAF3718937.1"/>
    </source>
</evidence>
<dbReference type="InterPro" id="IPR001810">
    <property type="entry name" value="F-box_dom"/>
</dbReference>
<feature type="domain" description="F-box" evidence="1">
    <location>
        <begin position="3"/>
        <end position="59"/>
    </location>
</feature>
<gene>
    <name evidence="2" type="ORF">IZO911_LOCUS43382</name>
    <name evidence="3" type="ORF">KXQ929_LOCUS12272</name>
</gene>
<dbReference type="PROSITE" id="PS50181">
    <property type="entry name" value="FBOX"/>
    <property type="match status" value="1"/>
</dbReference>
<dbReference type="AlphaFoldDB" id="A0A818W137"/>
<proteinExistence type="predicted"/>
<comment type="caution">
    <text evidence="3">The sequence shown here is derived from an EMBL/GenBank/DDBJ whole genome shotgun (WGS) entry which is preliminary data.</text>
</comment>
<reference evidence="3" key="1">
    <citation type="submission" date="2021-02" db="EMBL/GenBank/DDBJ databases">
        <authorList>
            <person name="Nowell W R."/>
        </authorList>
    </citation>
    <scope>NUCLEOTIDE SEQUENCE</scope>
</reference>
<dbReference type="Gene3D" id="3.80.10.10">
    <property type="entry name" value="Ribonuclease Inhibitor"/>
    <property type="match status" value="1"/>
</dbReference>
<evidence type="ECO:0000259" key="1">
    <source>
        <dbReference type="PROSITE" id="PS50181"/>
    </source>
</evidence>
<dbReference type="EMBL" id="CAJNOE010002137">
    <property type="protein sequence ID" value="CAF1469572.1"/>
    <property type="molecule type" value="Genomic_DNA"/>
</dbReference>
<dbReference type="Proteomes" id="UP000663860">
    <property type="component" value="Unassembled WGS sequence"/>
</dbReference>
<sequence>MSITCIENLSNEFFYEMFDYLDGYDIYKAFSNMNHRFQQLINSSFILFKIKFDSIFDELYTDDFKQFLLFNQQQIYSIQLSISKENEHIFSYLPIDSQFNRLESLVLNELEPIILISLLPKLTCLSRLYSLTVDIWNSSDKLGHVYQLVLTLPKLKYFKCSAEDSDINVPIPFATKNQYSTIEHLVINHSCTFNELSAILSYTPQICRLNFAHLNDSNSPIATILPIKLANLTYITFDIPYIIFDEFKMFITSLDCQLKILRFYTRSSDINYLEANQWEELILKYLPQLEKFYFQYVEEIEHDYHCATYLEDFNQFNSSFWVERKWEFVTEMDPCEVLHSIHPYKKRWHDNISSNKFFESLRLNLICPSREEYLELPETNIYNIFTTTHFHYLEIQKEKIDFSILINITDSLSELDSLKIHSLSLSSTKSLSMEKIIRQFISNKNKITKICLENMIEIEEVYFLIKLCPHLNYLQINSLNTIDIELFVQNIINKIKNDYNHNLRVLCFCISTADDDLVQEFEEMAISQNFFLDYTIKYELNHIYITMKI</sequence>
<protein>
    <recommendedName>
        <fullName evidence="1">F-box domain-containing protein</fullName>
    </recommendedName>
</protein>
<dbReference type="InterPro" id="IPR032675">
    <property type="entry name" value="LRR_dom_sf"/>
</dbReference>
<dbReference type="Proteomes" id="UP000663868">
    <property type="component" value="Unassembled WGS sequence"/>
</dbReference>
<name>A0A818W137_9BILA</name>